<dbReference type="OrthoDB" id="4533444at2"/>
<organism evidence="3 4">
    <name type="scientific">Auraticoccus monumenti</name>
    <dbReference type="NCBI Taxonomy" id="675864"/>
    <lineage>
        <taxon>Bacteria</taxon>
        <taxon>Bacillati</taxon>
        <taxon>Actinomycetota</taxon>
        <taxon>Actinomycetes</taxon>
        <taxon>Propionibacteriales</taxon>
        <taxon>Propionibacteriaceae</taxon>
        <taxon>Auraticoccus</taxon>
    </lineage>
</organism>
<protein>
    <recommendedName>
        <fullName evidence="5">PknH-like extracellular domain-containing protein</fullName>
    </recommendedName>
</protein>
<dbReference type="RefSeq" id="WP_090590073.1">
    <property type="nucleotide sequence ID" value="NZ_LT629688.1"/>
</dbReference>
<dbReference type="Proteomes" id="UP000198546">
    <property type="component" value="Chromosome i"/>
</dbReference>
<dbReference type="PROSITE" id="PS51257">
    <property type="entry name" value="PROKAR_LIPOPROTEIN"/>
    <property type="match status" value="1"/>
</dbReference>
<keyword evidence="2" id="KW-0732">Signal</keyword>
<name>A0A1G6SMC5_9ACTN</name>
<dbReference type="EMBL" id="LT629688">
    <property type="protein sequence ID" value="SDD18009.1"/>
    <property type="molecule type" value="Genomic_DNA"/>
</dbReference>
<gene>
    <name evidence="3" type="ORF">SAMN04489747_0370</name>
</gene>
<feature type="region of interest" description="Disordered" evidence="1">
    <location>
        <begin position="23"/>
        <end position="66"/>
    </location>
</feature>
<keyword evidence="4" id="KW-1185">Reference proteome</keyword>
<evidence type="ECO:0000256" key="1">
    <source>
        <dbReference type="SAM" id="MobiDB-lite"/>
    </source>
</evidence>
<feature type="signal peptide" evidence="2">
    <location>
        <begin position="1"/>
        <end position="21"/>
    </location>
</feature>
<dbReference type="STRING" id="675864.SAMN04489747_0370"/>
<feature type="compositionally biased region" description="Low complexity" evidence="1">
    <location>
        <begin position="38"/>
        <end position="58"/>
    </location>
</feature>
<feature type="region of interest" description="Disordered" evidence="1">
    <location>
        <begin position="79"/>
        <end position="98"/>
    </location>
</feature>
<accession>A0A1G6SMC5</accession>
<proteinExistence type="predicted"/>
<evidence type="ECO:0000313" key="4">
    <source>
        <dbReference type="Proteomes" id="UP000198546"/>
    </source>
</evidence>
<reference evidence="3 4" key="1">
    <citation type="submission" date="2016-10" db="EMBL/GenBank/DDBJ databases">
        <authorList>
            <person name="de Groot N.N."/>
        </authorList>
    </citation>
    <scope>NUCLEOTIDE SEQUENCE [LARGE SCALE GENOMIC DNA]</scope>
    <source>
        <strain evidence="3 4">MON 2.2</strain>
    </source>
</reference>
<feature type="chain" id="PRO_5038334844" description="PknH-like extracellular domain-containing protein" evidence="2">
    <location>
        <begin position="22"/>
        <end position="254"/>
    </location>
</feature>
<evidence type="ECO:0008006" key="5">
    <source>
        <dbReference type="Google" id="ProtNLM"/>
    </source>
</evidence>
<evidence type="ECO:0000256" key="2">
    <source>
        <dbReference type="SAM" id="SignalP"/>
    </source>
</evidence>
<evidence type="ECO:0000313" key="3">
    <source>
        <dbReference type="EMBL" id="SDD18009.1"/>
    </source>
</evidence>
<dbReference type="AlphaFoldDB" id="A0A1G6SMC5"/>
<sequence>MRRLTLLLPAAVLALTLTACGGSTSPEPADGGAPTSGAPDTSTAPDSSAAPETSSAPEGDAGAPTGEAADLVLSGAVGGLTFEPSTEPVSGGPDLSQLGDQITIEPEECKSALTPEVLAQGEEDLESGRSALSVATGESEIVVALVSETVGGVEEARERLDTCGELTMDVGMGEPLQVTITETDVPEAEGATDTLGLVVSTALPGQTVTSTQYMATVRERQVVLNGSSIPGGDGSTDSLDAAYTAQVEKIVAAS</sequence>